<proteinExistence type="predicted"/>
<sequence>MTELHTRVLIAIRRLRTRRLLTATLITGGILGLWRPLIDGLSAINPIGAATTALTLCRWPGGLAAVAITASLCGADRDAGLDREQRLCGTHGHTRIALDLACALAASLLLAAGSCLVAALVGLGGWLRDGLPALSLAGADPLREAGVSTMVIVVATLATALLCHACGWSARTALVVLLVMAGSFMAVLMYVGTGRTAIQVLHPLSGPWRLLYHDPASILFIDISRRTAILLVLGWGMLAVLIGVLVARRRYSSR</sequence>
<name>A0A3Q9UN49_9ACTN</name>
<accession>A0A3Q9UN49</accession>
<feature type="transmembrane region" description="Helical" evidence="1">
    <location>
        <begin position="228"/>
        <end position="247"/>
    </location>
</feature>
<feature type="transmembrane region" description="Helical" evidence="1">
    <location>
        <begin position="147"/>
        <end position="166"/>
    </location>
</feature>
<protein>
    <submittedName>
        <fullName evidence="2">Uncharacterized protein</fullName>
    </submittedName>
</protein>
<evidence type="ECO:0000256" key="1">
    <source>
        <dbReference type="SAM" id="Phobius"/>
    </source>
</evidence>
<reference evidence="5" key="1">
    <citation type="submission" date="2017-12" db="EMBL/GenBank/DDBJ databases">
        <title>Whole genome sequencing of Acidipropionibacterium jensenii strains JS279 and JS280.</title>
        <authorList>
            <person name="Deptula P."/>
            <person name="Laine P."/>
            <person name="Smolander O.-P."/>
            <person name="Paulin L."/>
            <person name="Auvinen P."/>
            <person name="Varmanen P."/>
        </authorList>
    </citation>
    <scope>NUCLEOTIDE SEQUENCE [LARGE SCALE GENOMIC DNA]</scope>
    <source>
        <strain evidence="5">JS280</strain>
    </source>
</reference>
<evidence type="ECO:0000313" key="5">
    <source>
        <dbReference type="Proteomes" id="UP000285875"/>
    </source>
</evidence>
<feature type="transmembrane region" description="Helical" evidence="1">
    <location>
        <begin position="58"/>
        <end position="75"/>
    </location>
</feature>
<dbReference type="KEGG" id="aji:C0Z10_09205"/>
<reference evidence="3 4" key="2">
    <citation type="submission" date="2018-12" db="EMBL/GenBank/DDBJ databases">
        <authorList>
            <consortium name="Pathogen Informatics"/>
        </authorList>
    </citation>
    <scope>NUCLEOTIDE SEQUENCE [LARGE SCALE GENOMIC DNA]</scope>
    <source>
        <strain evidence="3 4">NCTC13652</strain>
    </source>
</reference>
<evidence type="ECO:0000313" key="4">
    <source>
        <dbReference type="Proteomes" id="UP000277858"/>
    </source>
</evidence>
<keyword evidence="4" id="KW-1185">Reference proteome</keyword>
<feature type="transmembrane region" description="Helical" evidence="1">
    <location>
        <begin position="20"/>
        <end position="38"/>
    </location>
</feature>
<dbReference type="Proteomes" id="UP000277858">
    <property type="component" value="Chromosome"/>
</dbReference>
<dbReference type="STRING" id="1122997.GCA_000425285_01009"/>
<keyword evidence="1" id="KW-0812">Transmembrane</keyword>
<keyword evidence="1" id="KW-1133">Transmembrane helix</keyword>
<dbReference type="EMBL" id="CP025570">
    <property type="protein sequence ID" value="AZZ39903.1"/>
    <property type="molecule type" value="Genomic_DNA"/>
</dbReference>
<reference evidence="2" key="3">
    <citation type="journal article" date="2019" name="Microorganisms">
        <title>Red-Brown Pigmentation of Acidipropionibacterium jensenii Is Tied to Haemolytic Activity and cyl-Like Gene Cluster.</title>
        <authorList>
            <person name="Deptula P."/>
            <person name="Loivamaa I."/>
            <person name="Smolander O.P."/>
            <person name="Laine P."/>
            <person name="Roberts R.J."/>
            <person name="Piironen V."/>
            <person name="Paulin L."/>
            <person name="Savijoki K."/>
            <person name="Auvinen P."/>
            <person name="Varmanen P."/>
        </authorList>
    </citation>
    <scope>NUCLEOTIDE SEQUENCE</scope>
    <source>
        <strain evidence="2">JS280</strain>
    </source>
</reference>
<feature type="transmembrane region" description="Helical" evidence="1">
    <location>
        <begin position="96"/>
        <end position="127"/>
    </location>
</feature>
<keyword evidence="1" id="KW-0472">Membrane</keyword>
<organism evidence="2 5">
    <name type="scientific">Acidipropionibacterium jensenii</name>
    <dbReference type="NCBI Taxonomy" id="1749"/>
    <lineage>
        <taxon>Bacteria</taxon>
        <taxon>Bacillati</taxon>
        <taxon>Actinomycetota</taxon>
        <taxon>Actinomycetes</taxon>
        <taxon>Propionibacteriales</taxon>
        <taxon>Propionibacteriaceae</taxon>
        <taxon>Acidipropionibacterium</taxon>
    </lineage>
</organism>
<dbReference type="AlphaFoldDB" id="A0A3Q9UN49"/>
<evidence type="ECO:0000313" key="2">
    <source>
        <dbReference type="EMBL" id="AZZ39903.1"/>
    </source>
</evidence>
<gene>
    <name evidence="2" type="ORF">C0Z10_09205</name>
    <name evidence="3" type="ORF">NCTC13652_00853</name>
</gene>
<dbReference type="Proteomes" id="UP000285875">
    <property type="component" value="Chromosome"/>
</dbReference>
<dbReference type="RefSeq" id="WP_027588101.1">
    <property type="nucleotide sequence ID" value="NZ_CP025570.1"/>
</dbReference>
<feature type="transmembrane region" description="Helical" evidence="1">
    <location>
        <begin position="173"/>
        <end position="192"/>
    </location>
</feature>
<dbReference type="EMBL" id="LR134473">
    <property type="protein sequence ID" value="VEI02673.1"/>
    <property type="molecule type" value="Genomic_DNA"/>
</dbReference>
<dbReference type="OrthoDB" id="9909951at2"/>
<evidence type="ECO:0000313" key="3">
    <source>
        <dbReference type="EMBL" id="VEI02673.1"/>
    </source>
</evidence>